<dbReference type="Proteomes" id="UP000789405">
    <property type="component" value="Unassembled WGS sequence"/>
</dbReference>
<evidence type="ECO:0000313" key="2">
    <source>
        <dbReference type="Proteomes" id="UP000789405"/>
    </source>
</evidence>
<protein>
    <submittedName>
        <fullName evidence="1">18950_t:CDS:1</fullName>
    </submittedName>
</protein>
<organism evidence="1 2">
    <name type="scientific">Dentiscutata erythropus</name>
    <dbReference type="NCBI Taxonomy" id="1348616"/>
    <lineage>
        <taxon>Eukaryota</taxon>
        <taxon>Fungi</taxon>
        <taxon>Fungi incertae sedis</taxon>
        <taxon>Mucoromycota</taxon>
        <taxon>Glomeromycotina</taxon>
        <taxon>Glomeromycetes</taxon>
        <taxon>Diversisporales</taxon>
        <taxon>Gigasporaceae</taxon>
        <taxon>Dentiscutata</taxon>
    </lineage>
</organism>
<dbReference type="AlphaFoldDB" id="A0A9N9BTL5"/>
<reference evidence="1" key="1">
    <citation type="submission" date="2021-06" db="EMBL/GenBank/DDBJ databases">
        <authorList>
            <person name="Kallberg Y."/>
            <person name="Tangrot J."/>
            <person name="Rosling A."/>
        </authorList>
    </citation>
    <scope>NUCLEOTIDE SEQUENCE</scope>
    <source>
        <strain evidence="1">MA453B</strain>
    </source>
</reference>
<name>A0A9N9BTL5_9GLOM</name>
<comment type="caution">
    <text evidence="1">The sequence shown here is derived from an EMBL/GenBank/DDBJ whole genome shotgun (WGS) entry which is preliminary data.</text>
</comment>
<dbReference type="EMBL" id="CAJVPY010003030">
    <property type="protein sequence ID" value="CAG8579336.1"/>
    <property type="molecule type" value="Genomic_DNA"/>
</dbReference>
<accession>A0A9N9BTL5</accession>
<proteinExistence type="predicted"/>
<gene>
    <name evidence="1" type="ORF">DERYTH_LOCUS6608</name>
</gene>
<evidence type="ECO:0000313" key="1">
    <source>
        <dbReference type="EMBL" id="CAG8579336.1"/>
    </source>
</evidence>
<keyword evidence="2" id="KW-1185">Reference proteome</keyword>
<sequence length="48" mass="5553">MAKARLILKISDKLGFIFSATWLYNTQKIKVEKNNSGDCNYILGFVWL</sequence>